<comment type="caution">
    <text evidence="4">The sequence shown here is derived from an EMBL/GenBank/DDBJ whole genome shotgun (WGS) entry which is preliminary data.</text>
</comment>
<dbReference type="Proteomes" id="UP000281985">
    <property type="component" value="Unassembled WGS sequence"/>
</dbReference>
<feature type="transmembrane region" description="Helical" evidence="2">
    <location>
        <begin position="310"/>
        <end position="330"/>
    </location>
</feature>
<dbReference type="RefSeq" id="WP_121917436.1">
    <property type="nucleotide sequence ID" value="NZ_REFV01000008.1"/>
</dbReference>
<keyword evidence="2" id="KW-0812">Transmembrane</keyword>
<keyword evidence="3" id="KW-0732">Signal</keyword>
<dbReference type="OrthoDB" id="9805474at2"/>
<feature type="chain" id="PRO_5018080476" evidence="3">
    <location>
        <begin position="23"/>
        <end position="381"/>
    </location>
</feature>
<feature type="repeat" description="TPR" evidence="1">
    <location>
        <begin position="125"/>
        <end position="158"/>
    </location>
</feature>
<dbReference type="AlphaFoldDB" id="A0A3M0G7Y7"/>
<keyword evidence="2" id="KW-0472">Membrane</keyword>
<organism evidence="4 5">
    <name type="scientific">Dokdonia sinensis</name>
    <dbReference type="NCBI Taxonomy" id="2479847"/>
    <lineage>
        <taxon>Bacteria</taxon>
        <taxon>Pseudomonadati</taxon>
        <taxon>Bacteroidota</taxon>
        <taxon>Flavobacteriia</taxon>
        <taxon>Flavobacteriales</taxon>
        <taxon>Flavobacteriaceae</taxon>
        <taxon>Dokdonia</taxon>
    </lineage>
</organism>
<dbReference type="EMBL" id="REFV01000008">
    <property type="protein sequence ID" value="RMB58512.1"/>
    <property type="molecule type" value="Genomic_DNA"/>
</dbReference>
<evidence type="ECO:0000256" key="1">
    <source>
        <dbReference type="PROSITE-ProRule" id="PRU00339"/>
    </source>
</evidence>
<accession>A0A3M0G7Y7</accession>
<evidence type="ECO:0000313" key="5">
    <source>
        <dbReference type="Proteomes" id="UP000281985"/>
    </source>
</evidence>
<dbReference type="PROSITE" id="PS50005">
    <property type="entry name" value="TPR"/>
    <property type="match status" value="1"/>
</dbReference>
<dbReference type="Pfam" id="PF00515">
    <property type="entry name" value="TPR_1"/>
    <property type="match status" value="1"/>
</dbReference>
<evidence type="ECO:0000256" key="2">
    <source>
        <dbReference type="SAM" id="Phobius"/>
    </source>
</evidence>
<reference evidence="4 5" key="1">
    <citation type="submission" date="2018-10" db="EMBL/GenBank/DDBJ databases">
        <title>Dokdonia luteus sp. nov., isolated from sea water.</title>
        <authorList>
            <person name="Zhou L.Y."/>
            <person name="Du Z.J."/>
        </authorList>
    </citation>
    <scope>NUCLEOTIDE SEQUENCE [LARGE SCALE GENOMIC DNA]</scope>
    <source>
        <strain evidence="4 5">SH27</strain>
    </source>
</reference>
<feature type="signal peptide" evidence="3">
    <location>
        <begin position="1"/>
        <end position="22"/>
    </location>
</feature>
<dbReference type="InterPro" id="IPR019734">
    <property type="entry name" value="TPR_rpt"/>
</dbReference>
<evidence type="ECO:0000313" key="4">
    <source>
        <dbReference type="EMBL" id="RMB58512.1"/>
    </source>
</evidence>
<gene>
    <name evidence="4" type="ORF">EAX61_09405</name>
</gene>
<sequence length="381" mass="43993">MPPIKSSLFMIGLLLVSNIALCQNSKIDSLRLLLKENHPPKRQVNIYATISEEFYDSQVYYDSSYFYNEKAMTLAKEHNITKEIARSYFNFGMIQDVLGDYGGALENYLEAQSLFYILDDPVNLSVVNSSIAAMYFNKKQYNEAIDYYQKAIKISIAQNDTIGMIIDYLNVGESEYKLDKYLDSKVHLEYALELMKEKGVQFSAGNIYYGNTLLALDSITAAEKQGKLGLKGAQEEKNIKNISEASELLYKINVVRENYALAINHYERFVVYKDSLNAARELNNKEKLKLNFDLSRKEKELTYLSEKAKYLNIIYILVGVGFVLIIFLISRQLKMMRMTKNMHDIQTRLVTKELEERELRKKASTSISSFRMTRAQDKEMT</sequence>
<dbReference type="SMART" id="SM00028">
    <property type="entry name" value="TPR"/>
    <property type="match status" value="3"/>
</dbReference>
<keyword evidence="1" id="KW-0802">TPR repeat</keyword>
<dbReference type="InterPro" id="IPR011990">
    <property type="entry name" value="TPR-like_helical_dom_sf"/>
</dbReference>
<protein>
    <submittedName>
        <fullName evidence="4">Uncharacterized protein</fullName>
    </submittedName>
</protein>
<keyword evidence="2" id="KW-1133">Transmembrane helix</keyword>
<dbReference type="SUPFAM" id="SSF48452">
    <property type="entry name" value="TPR-like"/>
    <property type="match status" value="1"/>
</dbReference>
<dbReference type="Gene3D" id="1.25.40.10">
    <property type="entry name" value="Tetratricopeptide repeat domain"/>
    <property type="match status" value="1"/>
</dbReference>
<proteinExistence type="predicted"/>
<evidence type="ECO:0000256" key="3">
    <source>
        <dbReference type="SAM" id="SignalP"/>
    </source>
</evidence>
<name>A0A3M0G7Y7_9FLAO</name>
<keyword evidence="5" id="KW-1185">Reference proteome</keyword>